<dbReference type="InterPro" id="IPR019560">
    <property type="entry name" value="Mitochondrial_18_kDa_protein"/>
</dbReference>
<dbReference type="STRING" id="554155.C5FG59"/>
<dbReference type="RefSeq" id="XP_002849629.1">
    <property type="nucleotide sequence ID" value="XM_002849583.1"/>
</dbReference>
<dbReference type="EMBL" id="DS995702">
    <property type="protein sequence ID" value="EEQ29744.1"/>
    <property type="molecule type" value="Genomic_DNA"/>
</dbReference>
<dbReference type="Pfam" id="PF10558">
    <property type="entry name" value="MTP18"/>
    <property type="match status" value="1"/>
</dbReference>
<dbReference type="GeneID" id="9222679"/>
<proteinExistence type="inferred from homology"/>
<accession>C5FG59</accession>
<evidence type="ECO:0000256" key="4">
    <source>
        <dbReference type="SAM" id="MobiDB-lite"/>
    </source>
</evidence>
<evidence type="ECO:0000313" key="6">
    <source>
        <dbReference type="Proteomes" id="UP000002035"/>
    </source>
</evidence>
<evidence type="ECO:0000256" key="3">
    <source>
        <dbReference type="ARBA" id="ARBA00029631"/>
    </source>
</evidence>
<feature type="region of interest" description="Disordered" evidence="4">
    <location>
        <begin position="294"/>
        <end position="330"/>
    </location>
</feature>
<reference evidence="6" key="1">
    <citation type="journal article" date="2012" name="MBio">
        <title>Comparative genome analysis of Trichophyton rubrum and related dermatophytes reveals candidate genes involved in infection.</title>
        <authorList>
            <person name="Martinez D.A."/>
            <person name="Oliver B.G."/>
            <person name="Graeser Y."/>
            <person name="Goldberg J.M."/>
            <person name="Li W."/>
            <person name="Martinez-Rossi N.M."/>
            <person name="Monod M."/>
            <person name="Shelest E."/>
            <person name="Barton R.C."/>
            <person name="Birch E."/>
            <person name="Brakhage A.A."/>
            <person name="Chen Z."/>
            <person name="Gurr S.J."/>
            <person name="Heiman D."/>
            <person name="Heitman J."/>
            <person name="Kosti I."/>
            <person name="Rossi A."/>
            <person name="Saif S."/>
            <person name="Samalova M."/>
            <person name="Saunders C.W."/>
            <person name="Shea T."/>
            <person name="Summerbell R.C."/>
            <person name="Xu J."/>
            <person name="Young S."/>
            <person name="Zeng Q."/>
            <person name="Birren B.W."/>
            <person name="Cuomo C.A."/>
            <person name="White T.C."/>
        </authorList>
    </citation>
    <scope>NUCLEOTIDE SEQUENCE [LARGE SCALE GENOMIC DNA]</scope>
    <source>
        <strain evidence="6">ATCC MYA-4605 / CBS 113480</strain>
    </source>
</reference>
<protein>
    <recommendedName>
        <fullName evidence="2">Mitochondrial fission process protein 1</fullName>
    </recommendedName>
    <alternativeName>
        <fullName evidence="3">Mitochondrial 18 kDa protein</fullName>
    </alternativeName>
</protein>
<sequence length="330" mass="37310">MVKDEQAAVAGDTKPAVPRTRKLTPELQKLVDREEDMLDQLYEGNSVDTVDTSYRYSAYAARIRTLLLSAHRYVAYTSDIGESFRPVAHPWLVKGAYGVSWAYIFGDVANEGYKAYLRNQEILAPKSDAFRKANEVIASGDVDLKSSIDRKALEEHFANKIAFKRAEQTLASTASAKHPMPWKDPEEDTMTPWPTVKIPLSEDYRSVMAERAVFQSIASMGLPAFTIHSVVKYSGRAMKNMKSVFIRTWAPIGLGLSVVPALPYLFDKPVEEAVQWAFHNGFLMFGGPNAVPNQAPAQGAFHAAQEVRQQRKEERERRREERRLRREKTE</sequence>
<dbReference type="AlphaFoldDB" id="C5FG59"/>
<dbReference type="Proteomes" id="UP000002035">
    <property type="component" value="Unassembled WGS sequence"/>
</dbReference>
<dbReference type="GO" id="GO:0000266">
    <property type="term" value="P:mitochondrial fission"/>
    <property type="evidence" value="ECO:0007669"/>
    <property type="project" value="TreeGrafter"/>
</dbReference>
<dbReference type="GO" id="GO:0005739">
    <property type="term" value="C:mitochondrion"/>
    <property type="evidence" value="ECO:0007669"/>
    <property type="project" value="TreeGrafter"/>
</dbReference>
<feature type="compositionally biased region" description="Basic and acidic residues" evidence="4">
    <location>
        <begin position="308"/>
        <end position="330"/>
    </location>
</feature>
<evidence type="ECO:0000256" key="1">
    <source>
        <dbReference type="ARBA" id="ARBA00009224"/>
    </source>
</evidence>
<dbReference type="PANTHER" id="PTHR11001">
    <property type="entry name" value="MITOCHONDRIAL FISSION PROCESS PROTEIN 1"/>
    <property type="match status" value="1"/>
</dbReference>
<keyword evidence="6" id="KW-1185">Reference proteome</keyword>
<comment type="similarity">
    <text evidence="1">Belongs to the MTFP1 family.</text>
</comment>
<name>C5FG59_ARTOC</name>
<dbReference type="OMA" id="EHATEWI"/>
<dbReference type="OrthoDB" id="424969at2759"/>
<dbReference type="VEuPathDB" id="FungiDB:MCYG_02563"/>
<evidence type="ECO:0000256" key="2">
    <source>
        <dbReference type="ARBA" id="ARBA00017835"/>
    </source>
</evidence>
<evidence type="ECO:0000313" key="5">
    <source>
        <dbReference type="EMBL" id="EEQ29744.1"/>
    </source>
</evidence>
<dbReference type="PANTHER" id="PTHR11001:SF2">
    <property type="entry name" value="MITOCHONDRIAL FISSION PROCESS PROTEIN 1"/>
    <property type="match status" value="1"/>
</dbReference>
<organism evidence="5 6">
    <name type="scientific">Arthroderma otae (strain ATCC MYA-4605 / CBS 113480)</name>
    <name type="common">Microsporum canis</name>
    <dbReference type="NCBI Taxonomy" id="554155"/>
    <lineage>
        <taxon>Eukaryota</taxon>
        <taxon>Fungi</taxon>
        <taxon>Dikarya</taxon>
        <taxon>Ascomycota</taxon>
        <taxon>Pezizomycotina</taxon>
        <taxon>Eurotiomycetes</taxon>
        <taxon>Eurotiomycetidae</taxon>
        <taxon>Onygenales</taxon>
        <taxon>Arthrodermataceae</taxon>
        <taxon>Microsporum</taxon>
    </lineage>
</organism>
<dbReference type="eggNOG" id="ENOG502RZGV">
    <property type="taxonomic scope" value="Eukaryota"/>
</dbReference>
<dbReference type="HOGENOM" id="CLU_053720_0_0_1"/>
<gene>
    <name evidence="5" type="ORF">MCYG_02563</name>
</gene>